<name>A0A3D6BQJ2_9FLAO</name>
<gene>
    <name evidence="1" type="ORF">DHV22_01410</name>
</gene>
<evidence type="ECO:0000313" key="1">
    <source>
        <dbReference type="EMBL" id="HCY80345.1"/>
    </source>
</evidence>
<accession>A0A3D6BQJ2</accession>
<evidence type="ECO:0000313" key="2">
    <source>
        <dbReference type="Proteomes" id="UP000263268"/>
    </source>
</evidence>
<comment type="caution">
    <text evidence="1">The sequence shown here is derived from an EMBL/GenBank/DDBJ whole genome shotgun (WGS) entry which is preliminary data.</text>
</comment>
<reference evidence="1 2" key="1">
    <citation type="journal article" date="2018" name="Nat. Biotechnol.">
        <title>A standardized bacterial taxonomy based on genome phylogeny substantially revises the tree of life.</title>
        <authorList>
            <person name="Parks D.H."/>
            <person name="Chuvochina M."/>
            <person name="Waite D.W."/>
            <person name="Rinke C."/>
            <person name="Skarshewski A."/>
            <person name="Chaumeil P.A."/>
            <person name="Hugenholtz P."/>
        </authorList>
    </citation>
    <scope>NUCLEOTIDE SEQUENCE [LARGE SCALE GENOMIC DNA]</scope>
    <source>
        <strain evidence="1">UBA10227</strain>
    </source>
</reference>
<dbReference type="AlphaFoldDB" id="A0A3D6BQJ2"/>
<organism evidence="1 2">
    <name type="scientific">Xanthomarina gelatinilytica</name>
    <dbReference type="NCBI Taxonomy" id="1137281"/>
    <lineage>
        <taxon>Bacteria</taxon>
        <taxon>Pseudomonadati</taxon>
        <taxon>Bacteroidota</taxon>
        <taxon>Flavobacteriia</taxon>
        <taxon>Flavobacteriales</taxon>
        <taxon>Flavobacteriaceae</taxon>
        <taxon>Xanthomarina</taxon>
    </lineage>
</organism>
<proteinExistence type="predicted"/>
<dbReference type="Proteomes" id="UP000263268">
    <property type="component" value="Unassembled WGS sequence"/>
</dbReference>
<protein>
    <submittedName>
        <fullName evidence="1">Uncharacterized protein</fullName>
    </submittedName>
</protein>
<sequence>MDIKTSQDKKPDALEFHSTRLKETVLKFFDGVGAEHTIELLNELLSHYIRCEDVLLSKEQLQDTVSIIGDINCFMASLSETNYKLQLIEKSRQND</sequence>
<dbReference type="EMBL" id="DPRK01000020">
    <property type="protein sequence ID" value="HCY80345.1"/>
    <property type="molecule type" value="Genomic_DNA"/>
</dbReference>